<evidence type="ECO:0000256" key="1">
    <source>
        <dbReference type="ARBA" id="ARBA00005915"/>
    </source>
</evidence>
<accession>A0A523Y0F4</accession>
<dbReference type="Gene3D" id="3.10.310.30">
    <property type="match status" value="1"/>
</dbReference>
<dbReference type="InterPro" id="IPR001667">
    <property type="entry name" value="DDH_dom"/>
</dbReference>
<protein>
    <recommendedName>
        <fullName evidence="2">Single-stranded-DNA-specific exonuclease RecJ</fullName>
    </recommendedName>
</protein>
<dbReference type="InterPro" id="IPR041122">
    <property type="entry name" value="RecJ_OB"/>
</dbReference>
<name>A0A523Y0F4_UNCAE</name>
<dbReference type="NCBIfam" id="TIGR00644">
    <property type="entry name" value="recJ"/>
    <property type="match status" value="1"/>
</dbReference>
<evidence type="ECO:0000313" key="9">
    <source>
        <dbReference type="EMBL" id="TET85026.1"/>
    </source>
</evidence>
<feature type="domain" description="DHHA1" evidence="7">
    <location>
        <begin position="346"/>
        <end position="439"/>
    </location>
</feature>
<feature type="domain" description="RecJ OB" evidence="8">
    <location>
        <begin position="453"/>
        <end position="559"/>
    </location>
</feature>
<evidence type="ECO:0000259" key="8">
    <source>
        <dbReference type="Pfam" id="PF17768"/>
    </source>
</evidence>
<dbReference type="GO" id="GO:0006281">
    <property type="term" value="P:DNA repair"/>
    <property type="evidence" value="ECO:0007669"/>
    <property type="project" value="InterPro"/>
</dbReference>
<dbReference type="EMBL" id="SOII01000167">
    <property type="protein sequence ID" value="TET85026.1"/>
    <property type="molecule type" value="Genomic_DNA"/>
</dbReference>
<evidence type="ECO:0000256" key="2">
    <source>
        <dbReference type="ARBA" id="ARBA00019841"/>
    </source>
</evidence>
<dbReference type="InterPro" id="IPR038763">
    <property type="entry name" value="DHH_sf"/>
</dbReference>
<keyword evidence="5 9" id="KW-0269">Exonuclease</keyword>
<feature type="domain" description="DDH" evidence="6">
    <location>
        <begin position="80"/>
        <end position="230"/>
    </location>
</feature>
<organism evidence="9 10">
    <name type="scientific">Aerophobetes bacterium</name>
    <dbReference type="NCBI Taxonomy" id="2030807"/>
    <lineage>
        <taxon>Bacteria</taxon>
        <taxon>Candidatus Aerophobota</taxon>
    </lineage>
</organism>
<dbReference type="Proteomes" id="UP000315669">
    <property type="component" value="Unassembled WGS sequence"/>
</dbReference>
<evidence type="ECO:0000256" key="4">
    <source>
        <dbReference type="ARBA" id="ARBA00022801"/>
    </source>
</evidence>
<dbReference type="PANTHER" id="PTHR30255:SF2">
    <property type="entry name" value="SINGLE-STRANDED-DNA-SPECIFIC EXONUCLEASE RECJ"/>
    <property type="match status" value="1"/>
</dbReference>
<dbReference type="Pfam" id="PF17768">
    <property type="entry name" value="RecJ_OB"/>
    <property type="match status" value="1"/>
</dbReference>
<gene>
    <name evidence="9" type="primary">recJ</name>
    <name evidence="9" type="ORF">E3J32_02330</name>
</gene>
<dbReference type="SUPFAM" id="SSF64182">
    <property type="entry name" value="DHH phosphoesterases"/>
    <property type="match status" value="1"/>
</dbReference>
<dbReference type="InterPro" id="IPR051673">
    <property type="entry name" value="SSDNA_exonuclease_RecJ"/>
</dbReference>
<evidence type="ECO:0000313" key="10">
    <source>
        <dbReference type="Proteomes" id="UP000315669"/>
    </source>
</evidence>
<keyword evidence="4" id="KW-0378">Hydrolase</keyword>
<evidence type="ECO:0000256" key="3">
    <source>
        <dbReference type="ARBA" id="ARBA00022722"/>
    </source>
</evidence>
<proteinExistence type="inferred from homology"/>
<dbReference type="GO" id="GO:0006310">
    <property type="term" value="P:DNA recombination"/>
    <property type="evidence" value="ECO:0007669"/>
    <property type="project" value="InterPro"/>
</dbReference>
<evidence type="ECO:0000256" key="5">
    <source>
        <dbReference type="ARBA" id="ARBA00022839"/>
    </source>
</evidence>
<sequence>MERKWIIREPLKREKRLFLSREWGFPPLMVQLLHNRGIVESEEVKRFLYPSLKHLQDPFLMKGMDRAVQRITEAISRKERILIYGDYDVDGISATTLLLQFLRSSGVSAYFYIPHREKEGYGLNKSSLDKAVEMGIDLVITCDCGISCLQEIDYANSLGLDVIVTDHHRVKEKVPSAYAVLDPNQPDCSYPFKELAGVGVAFKLIQALAQKSSSKKVEPWDYLDLVALGTIADVVSLRGENRILVKFGLERLNRTSNLGLRALIKIVGLDGKEIKGGHIGFILAPRLNACGRLSLSRKAVRLLLSTSWGEAINLARDLDAENRQRQKIEGSMRREADKLLPETKESVIILIKDGWHPGLIGLLASYVREKYFRPALIFSPQGDVARGSARSIPKFSIFNALQACEDLLLSFGGHKMAAGMMIPIKNITILKDRLNELAEETLSPEDLVPAYFVDARVSLKELESDFFEDMELLPPYGSENPQPLFLGEGLCPFSSPEFNKKFVKAVIGAKEGGERFEVIAFSLSEEGKRIMRSGDIDMIFTPTINRWKGRETLQLEIKDVRGGNSNGVIRENQEHSGLS</sequence>
<dbReference type="Gene3D" id="3.90.1640.30">
    <property type="match status" value="1"/>
</dbReference>
<dbReference type="InterPro" id="IPR004610">
    <property type="entry name" value="RecJ"/>
</dbReference>
<dbReference type="PANTHER" id="PTHR30255">
    <property type="entry name" value="SINGLE-STRANDED-DNA-SPECIFIC EXONUCLEASE RECJ"/>
    <property type="match status" value="1"/>
</dbReference>
<reference evidence="9 10" key="1">
    <citation type="submission" date="2019-03" db="EMBL/GenBank/DDBJ databases">
        <title>Metabolic potential of uncultured bacteria and archaea associated with petroleum seepage in deep-sea sediments.</title>
        <authorList>
            <person name="Dong X."/>
            <person name="Hubert C."/>
        </authorList>
    </citation>
    <scope>NUCLEOTIDE SEQUENCE [LARGE SCALE GENOMIC DNA]</scope>
    <source>
        <strain evidence="9">E29_bin25</strain>
    </source>
</reference>
<dbReference type="Pfam" id="PF01368">
    <property type="entry name" value="DHH"/>
    <property type="match status" value="1"/>
</dbReference>
<evidence type="ECO:0000259" key="6">
    <source>
        <dbReference type="Pfam" id="PF01368"/>
    </source>
</evidence>
<dbReference type="GO" id="GO:0008409">
    <property type="term" value="F:5'-3' exonuclease activity"/>
    <property type="evidence" value="ECO:0007669"/>
    <property type="project" value="InterPro"/>
</dbReference>
<keyword evidence="3" id="KW-0540">Nuclease</keyword>
<dbReference type="Pfam" id="PF02272">
    <property type="entry name" value="DHHA1"/>
    <property type="match status" value="1"/>
</dbReference>
<evidence type="ECO:0000259" key="7">
    <source>
        <dbReference type="Pfam" id="PF02272"/>
    </source>
</evidence>
<comment type="similarity">
    <text evidence="1">Belongs to the RecJ family.</text>
</comment>
<dbReference type="GO" id="GO:0003676">
    <property type="term" value="F:nucleic acid binding"/>
    <property type="evidence" value="ECO:0007669"/>
    <property type="project" value="InterPro"/>
</dbReference>
<dbReference type="AlphaFoldDB" id="A0A523Y0F4"/>
<dbReference type="InterPro" id="IPR003156">
    <property type="entry name" value="DHHA1_dom"/>
</dbReference>
<comment type="caution">
    <text evidence="9">The sequence shown here is derived from an EMBL/GenBank/DDBJ whole genome shotgun (WGS) entry which is preliminary data.</text>
</comment>